<dbReference type="GO" id="GO:0006508">
    <property type="term" value="P:proteolysis"/>
    <property type="evidence" value="ECO:0007669"/>
    <property type="project" value="UniProtKB-KW"/>
</dbReference>
<dbReference type="GO" id="GO:0004222">
    <property type="term" value="F:metalloendopeptidase activity"/>
    <property type="evidence" value="ECO:0007669"/>
    <property type="project" value="UniProtKB-UniRule"/>
</dbReference>
<feature type="binding site" evidence="3">
    <location>
        <position position="114"/>
    </location>
    <ligand>
        <name>Zn(2+)</name>
        <dbReference type="ChEBI" id="CHEBI:29105"/>
        <note>catalytic</note>
    </ligand>
</feature>
<feature type="binding site" evidence="3">
    <location>
        <position position="108"/>
    </location>
    <ligand>
        <name>Zn(2+)</name>
        <dbReference type="ChEBI" id="CHEBI:29105"/>
        <note>catalytic</note>
    </ligand>
</feature>
<dbReference type="EMBL" id="BMAW01001193">
    <property type="protein sequence ID" value="GFS72985.1"/>
    <property type="molecule type" value="Genomic_DNA"/>
</dbReference>
<gene>
    <name evidence="6" type="ORF">NPIL_102381</name>
</gene>
<dbReference type="OrthoDB" id="291007at2759"/>
<dbReference type="Proteomes" id="UP000887013">
    <property type="component" value="Unassembled WGS sequence"/>
</dbReference>
<dbReference type="PROSITE" id="PS51864">
    <property type="entry name" value="ASTACIN"/>
    <property type="match status" value="1"/>
</dbReference>
<evidence type="ECO:0000256" key="4">
    <source>
        <dbReference type="RuleBase" id="RU361183"/>
    </source>
</evidence>
<comment type="caution">
    <text evidence="3">Lacks conserved residue(s) required for the propagation of feature annotation.</text>
</comment>
<feature type="binding site" evidence="3">
    <location>
        <position position="104"/>
    </location>
    <ligand>
        <name>Zn(2+)</name>
        <dbReference type="ChEBI" id="CHEBI:29105"/>
        <note>catalytic</note>
    </ligand>
</feature>
<evidence type="ECO:0000259" key="5">
    <source>
        <dbReference type="PROSITE" id="PS51864"/>
    </source>
</evidence>
<keyword evidence="3 4" id="KW-0862">Zinc</keyword>
<dbReference type="PRINTS" id="PR00480">
    <property type="entry name" value="ASTACIN"/>
</dbReference>
<dbReference type="EC" id="3.4.24.-" evidence="4"/>
<evidence type="ECO:0000256" key="1">
    <source>
        <dbReference type="ARBA" id="ARBA00011245"/>
    </source>
</evidence>
<comment type="cofactor">
    <cofactor evidence="3 4">
        <name>Zn(2+)</name>
        <dbReference type="ChEBI" id="CHEBI:29105"/>
    </cofactor>
    <text evidence="3 4">Binds 1 zinc ion per subunit.</text>
</comment>
<evidence type="ECO:0000313" key="6">
    <source>
        <dbReference type="EMBL" id="GFS72985.1"/>
    </source>
</evidence>
<proteinExistence type="predicted"/>
<dbReference type="PANTHER" id="PTHR10127:SF883">
    <property type="entry name" value="ZINC METALLOPROTEINASE NAS-8"/>
    <property type="match status" value="1"/>
</dbReference>
<feature type="active site" evidence="3">
    <location>
        <position position="105"/>
    </location>
</feature>
<reference evidence="6" key="1">
    <citation type="submission" date="2020-08" db="EMBL/GenBank/DDBJ databases">
        <title>Multicomponent nature underlies the extraordinary mechanical properties of spider dragline silk.</title>
        <authorList>
            <person name="Kono N."/>
            <person name="Nakamura H."/>
            <person name="Mori M."/>
            <person name="Yoshida Y."/>
            <person name="Ohtoshi R."/>
            <person name="Malay A.D."/>
            <person name="Moran D.A.P."/>
            <person name="Tomita M."/>
            <person name="Numata K."/>
            <person name="Arakawa K."/>
        </authorList>
    </citation>
    <scope>NUCLEOTIDE SEQUENCE</scope>
</reference>
<keyword evidence="3 4" id="KW-0378">Hydrolase</keyword>
<dbReference type="GO" id="GO:0008270">
    <property type="term" value="F:zinc ion binding"/>
    <property type="evidence" value="ECO:0007669"/>
    <property type="project" value="UniProtKB-UniRule"/>
</dbReference>
<dbReference type="Gene3D" id="3.40.390.10">
    <property type="entry name" value="Collagenase (Catalytic Domain)"/>
    <property type="match status" value="1"/>
</dbReference>
<keyword evidence="3 4" id="KW-0645">Protease</keyword>
<protein>
    <recommendedName>
        <fullName evidence="4">Metalloendopeptidase</fullName>
        <ecNumber evidence="4">3.4.24.-</ecNumber>
    </recommendedName>
</protein>
<dbReference type="InterPro" id="IPR006026">
    <property type="entry name" value="Peptidase_Metallo"/>
</dbReference>
<comment type="function">
    <text evidence="2">Zinc metalloprotease. Provoques deadhesion of endothelial cells from cell cultures, and also degradation of fibronectin, fibrinogen and gelatin in vitro. Its role in the venom is not fully understood but it might act as a spreading factor that facilitates diffusion of other venom toxins. Alternatively, it might be involved in the proteolytic processing of other venom toxins or it might play a role in extra-oral digestion of prey.</text>
</comment>
<keyword evidence="3 4" id="KW-0482">Metalloprotease</keyword>
<sequence length="209" mass="23803">MFEVILFPQHLSCSCFRIVPLTKPALIRKRYSTIDLSLVMFPGIIENAFLREQANRPHRPEVGLIIQTTNAASWPQCYSYVGKYQGAQPVSLGEGCGYVGTIVHELGHAIGLYHEHQRSDRDKYITVYEENIEEGRTDQFNKTEPSEELILTKYDYSSIMHYGNYAFSKNVGTLKTMDAKTGVALLEPYDKPGLNNNDIELIKKMYKCP</sequence>
<name>A0A8X6MR18_NEPPI</name>
<dbReference type="InterPro" id="IPR034035">
    <property type="entry name" value="Astacin-like_dom"/>
</dbReference>
<comment type="caution">
    <text evidence="6">The sequence shown here is derived from an EMBL/GenBank/DDBJ whole genome shotgun (WGS) entry which is preliminary data.</text>
</comment>
<keyword evidence="7" id="KW-1185">Reference proteome</keyword>
<evidence type="ECO:0000256" key="3">
    <source>
        <dbReference type="PROSITE-ProRule" id="PRU01211"/>
    </source>
</evidence>
<dbReference type="CDD" id="cd04280">
    <property type="entry name" value="ZnMc_astacin_like"/>
    <property type="match status" value="1"/>
</dbReference>
<dbReference type="InterPro" id="IPR001506">
    <property type="entry name" value="Peptidase_M12A"/>
</dbReference>
<dbReference type="SUPFAM" id="SSF55486">
    <property type="entry name" value="Metalloproteases ('zincins'), catalytic domain"/>
    <property type="match status" value="1"/>
</dbReference>
<evidence type="ECO:0000313" key="7">
    <source>
        <dbReference type="Proteomes" id="UP000887013"/>
    </source>
</evidence>
<dbReference type="AlphaFoldDB" id="A0A8X6MR18"/>
<organism evidence="6 7">
    <name type="scientific">Nephila pilipes</name>
    <name type="common">Giant wood spider</name>
    <name type="synonym">Nephila maculata</name>
    <dbReference type="NCBI Taxonomy" id="299642"/>
    <lineage>
        <taxon>Eukaryota</taxon>
        <taxon>Metazoa</taxon>
        <taxon>Ecdysozoa</taxon>
        <taxon>Arthropoda</taxon>
        <taxon>Chelicerata</taxon>
        <taxon>Arachnida</taxon>
        <taxon>Araneae</taxon>
        <taxon>Araneomorphae</taxon>
        <taxon>Entelegynae</taxon>
        <taxon>Araneoidea</taxon>
        <taxon>Nephilidae</taxon>
        <taxon>Nephila</taxon>
    </lineage>
</organism>
<feature type="domain" description="Peptidase M12A" evidence="5">
    <location>
        <begin position="77"/>
        <end position="209"/>
    </location>
</feature>
<dbReference type="Pfam" id="PF01400">
    <property type="entry name" value="Astacin"/>
    <property type="match status" value="1"/>
</dbReference>
<comment type="subunit">
    <text evidence="1">Monomer.</text>
</comment>
<accession>A0A8X6MR18</accession>
<dbReference type="PANTHER" id="PTHR10127">
    <property type="entry name" value="DISCOIDIN, CUB, EGF, LAMININ , AND ZINC METALLOPROTEASE DOMAIN CONTAINING"/>
    <property type="match status" value="1"/>
</dbReference>
<evidence type="ECO:0000256" key="2">
    <source>
        <dbReference type="ARBA" id="ARBA00025529"/>
    </source>
</evidence>
<dbReference type="InterPro" id="IPR024079">
    <property type="entry name" value="MetalloPept_cat_dom_sf"/>
</dbReference>
<dbReference type="SMART" id="SM00235">
    <property type="entry name" value="ZnMc"/>
    <property type="match status" value="1"/>
</dbReference>
<keyword evidence="3 4" id="KW-0479">Metal-binding</keyword>